<feature type="chain" id="PRO_5042867044" evidence="1">
    <location>
        <begin position="22"/>
        <end position="144"/>
    </location>
</feature>
<proteinExistence type="predicted"/>
<dbReference type="Proteomes" id="UP001319080">
    <property type="component" value="Unassembled WGS sequence"/>
</dbReference>
<evidence type="ECO:0000256" key="1">
    <source>
        <dbReference type="SAM" id="SignalP"/>
    </source>
</evidence>
<reference evidence="2 3" key="1">
    <citation type="submission" date="2021-05" db="EMBL/GenBank/DDBJ databases">
        <title>A Polyphasic approach of four new species of the genus Ohtaekwangia: Ohtaekwangia histidinii sp. nov., Ohtaekwangia cretensis sp. nov., Ohtaekwangia indiensis sp. nov., Ohtaekwangia reichenbachii sp. nov. from diverse environment.</title>
        <authorList>
            <person name="Octaviana S."/>
        </authorList>
    </citation>
    <scope>NUCLEOTIDE SEQUENCE [LARGE SCALE GENOMIC DNA]</scope>
    <source>
        <strain evidence="2 3">PWU5</strain>
    </source>
</reference>
<evidence type="ECO:0000313" key="3">
    <source>
        <dbReference type="Proteomes" id="UP001319080"/>
    </source>
</evidence>
<protein>
    <submittedName>
        <fullName evidence="2">Uncharacterized protein</fullName>
    </submittedName>
</protein>
<dbReference type="AlphaFoldDB" id="A0AAP2GVF2"/>
<feature type="signal peptide" evidence="1">
    <location>
        <begin position="1"/>
        <end position="21"/>
    </location>
</feature>
<name>A0AAP2GVF2_9BACT</name>
<sequence>MSLRFAALVFTFSFFTFSSSAQIARDFMAGGAVDLIKTDNNKFLEKTQVSLECNYFVTQQFTGSAGFEIWTNQGVSFAVGGRWFPVEEAFVRFRGLIGENDLSLGAGWAKPINDRVKFEAMGDFYFQGDFAIRAGIQYIIRRRS</sequence>
<gene>
    <name evidence="2" type="ORF">KK062_11795</name>
</gene>
<dbReference type="RefSeq" id="WP_254084498.1">
    <property type="nucleotide sequence ID" value="NZ_JAHESE010000009.1"/>
</dbReference>
<accession>A0AAP2GVF2</accession>
<organism evidence="2 3">
    <name type="scientific">Dawidia cretensis</name>
    <dbReference type="NCBI Taxonomy" id="2782350"/>
    <lineage>
        <taxon>Bacteria</taxon>
        <taxon>Pseudomonadati</taxon>
        <taxon>Bacteroidota</taxon>
        <taxon>Cytophagia</taxon>
        <taxon>Cytophagales</taxon>
        <taxon>Chryseotaleaceae</taxon>
        <taxon>Dawidia</taxon>
    </lineage>
</organism>
<comment type="caution">
    <text evidence="2">The sequence shown here is derived from an EMBL/GenBank/DDBJ whole genome shotgun (WGS) entry which is preliminary data.</text>
</comment>
<dbReference type="EMBL" id="JAHESE010000009">
    <property type="protein sequence ID" value="MBT1708912.1"/>
    <property type="molecule type" value="Genomic_DNA"/>
</dbReference>
<keyword evidence="1" id="KW-0732">Signal</keyword>
<keyword evidence="3" id="KW-1185">Reference proteome</keyword>
<evidence type="ECO:0000313" key="2">
    <source>
        <dbReference type="EMBL" id="MBT1708912.1"/>
    </source>
</evidence>